<accession>S6BGQ1</accession>
<dbReference type="KEGG" id="pre:PCA10_25520"/>
<keyword evidence="2" id="KW-1185">Reference proteome</keyword>
<proteinExistence type="predicted"/>
<dbReference type="HOGENOM" id="CLU_2919303_0_0_6"/>
<evidence type="ECO:0000313" key="1">
    <source>
        <dbReference type="EMBL" id="BAN48284.1"/>
    </source>
</evidence>
<dbReference type="Proteomes" id="UP000015503">
    <property type="component" value="Chromosome"/>
</dbReference>
<evidence type="ECO:0000313" key="2">
    <source>
        <dbReference type="Proteomes" id="UP000015503"/>
    </source>
</evidence>
<gene>
    <name evidence="1" type="ORF">PCA10_25520</name>
</gene>
<dbReference type="STRING" id="1245471.PCA10_25520"/>
<organism evidence="1 2">
    <name type="scientific">Metapseudomonas resinovorans NBRC 106553</name>
    <dbReference type="NCBI Taxonomy" id="1245471"/>
    <lineage>
        <taxon>Bacteria</taxon>
        <taxon>Pseudomonadati</taxon>
        <taxon>Pseudomonadota</taxon>
        <taxon>Gammaproteobacteria</taxon>
        <taxon>Pseudomonadales</taxon>
        <taxon>Pseudomonadaceae</taxon>
        <taxon>Metapseudomonas</taxon>
    </lineage>
</organism>
<dbReference type="EMBL" id="AP013068">
    <property type="protein sequence ID" value="BAN48284.1"/>
    <property type="molecule type" value="Genomic_DNA"/>
</dbReference>
<dbReference type="PATRIC" id="fig|1245471.3.peg.2580"/>
<dbReference type="AlphaFoldDB" id="S6BGQ1"/>
<name>S6BGQ1_METRE</name>
<sequence>MTPSYQITGPVLYVSPSLIGYGVGAPTNAGFNAQIAAAASSTLITNATTQDPWWTASANTL</sequence>
<reference evidence="1 2" key="1">
    <citation type="journal article" date="2013" name="Genome Announc.">
        <title>Complete Genome Sequence of the Carbazole Degrader Pseudomonas resinovorans Strain CA10 (NBRC 106553).</title>
        <authorList>
            <person name="Shintani M."/>
            <person name="Hosoyama A."/>
            <person name="Ohji S."/>
            <person name="Tsuchikane K."/>
            <person name="Takarada H."/>
            <person name="Yamazoe A."/>
            <person name="Fujita N."/>
            <person name="Nojiri H."/>
        </authorList>
    </citation>
    <scope>NUCLEOTIDE SEQUENCE [LARGE SCALE GENOMIC DNA]</scope>
    <source>
        <strain evidence="1 2">NBRC 106553</strain>
    </source>
</reference>
<protein>
    <submittedName>
        <fullName evidence="1">Uncharacterized protein</fullName>
    </submittedName>
</protein>